<dbReference type="Proteomes" id="UP000790709">
    <property type="component" value="Unassembled WGS sequence"/>
</dbReference>
<organism evidence="1 2">
    <name type="scientific">Leucogyrophana mollusca</name>
    <dbReference type="NCBI Taxonomy" id="85980"/>
    <lineage>
        <taxon>Eukaryota</taxon>
        <taxon>Fungi</taxon>
        <taxon>Dikarya</taxon>
        <taxon>Basidiomycota</taxon>
        <taxon>Agaricomycotina</taxon>
        <taxon>Agaricomycetes</taxon>
        <taxon>Agaricomycetidae</taxon>
        <taxon>Boletales</taxon>
        <taxon>Boletales incertae sedis</taxon>
        <taxon>Leucogyrophana</taxon>
    </lineage>
</organism>
<name>A0ACB8BDF8_9AGAM</name>
<comment type="caution">
    <text evidence="1">The sequence shown here is derived from an EMBL/GenBank/DDBJ whole genome shotgun (WGS) entry which is preliminary data.</text>
</comment>
<accession>A0ACB8BDF8</accession>
<keyword evidence="2" id="KW-1185">Reference proteome</keyword>
<sequence length="297" mass="32930">MGFLAKLFRRRHHHAKDGQNQPYRPRPAFLFPTSEYAVPATVWATNIQTLPQTEITECRIRKVIHCKSRVAGSHEFLLVYIRHPAGTDAIVLADRGSDVRADSHAETSSVLSEDTLAPTAQHAIFTSRAAERDRVAVAVSHDGTTGCLTREYGANKEKDIDELHTLTFPKPSKAPSVAHFAALLSTASRHALTGCSPSQESAWFAYTALEVLQDIFGGQAKAKKGWVRVPYGGVRVGEGDMVAAVVREYTRIWEEFSRRRVKETPNPTRAGNLKEAKKVKKKEECDSFADMLRTMGS</sequence>
<protein>
    <submittedName>
        <fullName evidence="1">Uncharacterized protein</fullName>
    </submittedName>
</protein>
<evidence type="ECO:0000313" key="1">
    <source>
        <dbReference type="EMBL" id="KAH7923684.1"/>
    </source>
</evidence>
<evidence type="ECO:0000313" key="2">
    <source>
        <dbReference type="Proteomes" id="UP000790709"/>
    </source>
</evidence>
<gene>
    <name evidence="1" type="ORF">BV22DRAFT_1036036</name>
</gene>
<proteinExistence type="predicted"/>
<reference evidence="1" key="1">
    <citation type="journal article" date="2021" name="New Phytol.">
        <title>Evolutionary innovations through gain and loss of genes in the ectomycorrhizal Boletales.</title>
        <authorList>
            <person name="Wu G."/>
            <person name="Miyauchi S."/>
            <person name="Morin E."/>
            <person name="Kuo A."/>
            <person name="Drula E."/>
            <person name="Varga T."/>
            <person name="Kohler A."/>
            <person name="Feng B."/>
            <person name="Cao Y."/>
            <person name="Lipzen A."/>
            <person name="Daum C."/>
            <person name="Hundley H."/>
            <person name="Pangilinan J."/>
            <person name="Johnson J."/>
            <person name="Barry K."/>
            <person name="LaButti K."/>
            <person name="Ng V."/>
            <person name="Ahrendt S."/>
            <person name="Min B."/>
            <person name="Choi I.G."/>
            <person name="Park H."/>
            <person name="Plett J.M."/>
            <person name="Magnuson J."/>
            <person name="Spatafora J.W."/>
            <person name="Nagy L.G."/>
            <person name="Henrissat B."/>
            <person name="Grigoriev I.V."/>
            <person name="Yang Z.L."/>
            <person name="Xu J."/>
            <person name="Martin F.M."/>
        </authorList>
    </citation>
    <scope>NUCLEOTIDE SEQUENCE</scope>
    <source>
        <strain evidence="1">KUC20120723A-06</strain>
    </source>
</reference>
<dbReference type="EMBL" id="MU266445">
    <property type="protein sequence ID" value="KAH7923684.1"/>
    <property type="molecule type" value="Genomic_DNA"/>
</dbReference>